<reference evidence="2" key="1">
    <citation type="submission" date="2021-11" db="EMBL/GenBank/DDBJ databases">
        <authorList>
            <person name="Islam A."/>
            <person name="Islam S."/>
            <person name="Flora M.S."/>
            <person name="Rahman M."/>
            <person name="Ziaur R.M."/>
            <person name="Epstein J.H."/>
            <person name="Hassan M."/>
            <person name="Klassen M."/>
            <person name="Woodard K."/>
            <person name="Webb A."/>
            <person name="Webby R.J."/>
            <person name="El Zowalaty M.E."/>
        </authorList>
    </citation>
    <scope>NUCLEOTIDE SEQUENCE</scope>
    <source>
        <strain evidence="2">Pbs3</strain>
    </source>
</reference>
<keyword evidence="1" id="KW-1133">Transmembrane helix</keyword>
<name>A0AAU9L2E3_9STRA</name>
<evidence type="ECO:0000313" key="3">
    <source>
        <dbReference type="Proteomes" id="UP001160483"/>
    </source>
</evidence>
<dbReference type="Proteomes" id="UP001160483">
    <property type="component" value="Unassembled WGS sequence"/>
</dbReference>
<accession>A0AAU9L2E3</accession>
<dbReference type="AlphaFoldDB" id="A0AAU9L2E3"/>
<dbReference type="EMBL" id="CAKKTJ010000319">
    <property type="protein sequence ID" value="CAH0479605.1"/>
    <property type="molecule type" value="Genomic_DNA"/>
</dbReference>
<organism evidence="2 3">
    <name type="scientific">Peronospora belbahrii</name>
    <dbReference type="NCBI Taxonomy" id="622444"/>
    <lineage>
        <taxon>Eukaryota</taxon>
        <taxon>Sar</taxon>
        <taxon>Stramenopiles</taxon>
        <taxon>Oomycota</taxon>
        <taxon>Peronosporomycetes</taxon>
        <taxon>Peronosporales</taxon>
        <taxon>Peronosporaceae</taxon>
        <taxon>Peronospora</taxon>
    </lineage>
</organism>
<proteinExistence type="predicted"/>
<sequence length="194" mass="21962">MGVLGMLLASFYLGKIIFYSVLLPTLDVNDYRIKRNLRTSGLLSTTENEKNAEDRVLTFPALNKSKQTASSVTSRAVDATFKLVREYIIISKQAKADEVFKANGLEKVMDDILLTHAKYTSWKNKVLSEYEYNDPAAFKAMYKTLIFKKDEARVLKIVQDGLKSETGSVVLLAEEMEEAMTKYCVESYLKTSQI</sequence>
<comment type="caution">
    <text evidence="2">The sequence shown here is derived from an EMBL/GenBank/DDBJ whole genome shotgun (WGS) entry which is preliminary data.</text>
</comment>
<keyword evidence="1" id="KW-0812">Transmembrane</keyword>
<evidence type="ECO:0000256" key="1">
    <source>
        <dbReference type="SAM" id="Phobius"/>
    </source>
</evidence>
<feature type="transmembrane region" description="Helical" evidence="1">
    <location>
        <begin position="6"/>
        <end position="26"/>
    </location>
</feature>
<protein>
    <submittedName>
        <fullName evidence="2">Uncharacterized protein</fullName>
    </submittedName>
</protein>
<gene>
    <name evidence="2" type="ORF">PBS003_LOCUS6240</name>
</gene>
<keyword evidence="1" id="KW-0472">Membrane</keyword>
<evidence type="ECO:0000313" key="2">
    <source>
        <dbReference type="EMBL" id="CAH0479605.1"/>
    </source>
</evidence>